<dbReference type="OrthoDB" id="120095at2759"/>
<gene>
    <name evidence="2" type="ORF">Pfra01_002648600</name>
</gene>
<protein>
    <submittedName>
        <fullName evidence="2">Unnamed protein product</fullName>
    </submittedName>
</protein>
<evidence type="ECO:0000256" key="1">
    <source>
        <dbReference type="SAM" id="MobiDB-lite"/>
    </source>
</evidence>
<sequence length="246" mass="26202">MGFACTHHLVLLDFSMEDNTGNPSMQDELPVLASRRPTPKKAKLSKTFNWSNDMIAELLRLRFADSDVKRRLESAPTKTQTALAWQYFASVLSLSVVWSSKLTKVGISGEVLLDSHLDVEDSEGSGVDHGSGGATATSADELKPTVGRSKASPIENLAGAMQAGMEAIAASLTANASPNDTVSSLVATLQCLISEHLALTDQESRREHSPSVLDALCVICALKVPGSFKVAQAKELRHDVITPGSS</sequence>
<accession>A0A9W6YD82</accession>
<dbReference type="EMBL" id="BSXT01005565">
    <property type="protein sequence ID" value="GMF60909.1"/>
    <property type="molecule type" value="Genomic_DNA"/>
</dbReference>
<proteinExistence type="predicted"/>
<evidence type="ECO:0000313" key="2">
    <source>
        <dbReference type="EMBL" id="GMF60909.1"/>
    </source>
</evidence>
<dbReference type="AlphaFoldDB" id="A0A9W6YD82"/>
<reference evidence="2" key="1">
    <citation type="submission" date="2023-04" db="EMBL/GenBank/DDBJ databases">
        <title>Phytophthora fragariaefolia NBRC 109709.</title>
        <authorList>
            <person name="Ichikawa N."/>
            <person name="Sato H."/>
            <person name="Tonouchi N."/>
        </authorList>
    </citation>
    <scope>NUCLEOTIDE SEQUENCE</scope>
    <source>
        <strain evidence="2">NBRC 109709</strain>
    </source>
</reference>
<dbReference type="Proteomes" id="UP001165121">
    <property type="component" value="Unassembled WGS sequence"/>
</dbReference>
<name>A0A9W6YD82_9STRA</name>
<feature type="region of interest" description="Disordered" evidence="1">
    <location>
        <begin position="121"/>
        <end position="148"/>
    </location>
</feature>
<evidence type="ECO:0000313" key="3">
    <source>
        <dbReference type="Proteomes" id="UP001165121"/>
    </source>
</evidence>
<organism evidence="2 3">
    <name type="scientific">Phytophthora fragariaefolia</name>
    <dbReference type="NCBI Taxonomy" id="1490495"/>
    <lineage>
        <taxon>Eukaryota</taxon>
        <taxon>Sar</taxon>
        <taxon>Stramenopiles</taxon>
        <taxon>Oomycota</taxon>
        <taxon>Peronosporomycetes</taxon>
        <taxon>Peronosporales</taxon>
        <taxon>Peronosporaceae</taxon>
        <taxon>Phytophthora</taxon>
    </lineage>
</organism>
<keyword evidence="3" id="KW-1185">Reference proteome</keyword>
<comment type="caution">
    <text evidence="2">The sequence shown here is derived from an EMBL/GenBank/DDBJ whole genome shotgun (WGS) entry which is preliminary data.</text>
</comment>